<dbReference type="EMBL" id="JQAZ01000007">
    <property type="protein sequence ID" value="KRN30283.1"/>
    <property type="molecule type" value="Genomic_DNA"/>
</dbReference>
<dbReference type="PATRIC" id="fig|81857.3.peg.2001"/>
<dbReference type="EMBL" id="JQAT01000006">
    <property type="protein sequence ID" value="KRN27752.1"/>
    <property type="molecule type" value="Genomic_DNA"/>
</dbReference>
<sequence length="103" mass="11696">MAYDLKTLETDFPNGYDDEYRQKLVDNFTNLNLYWLTALNNIVADNHYQYGFITDNQKAIKQLQDNLAALVDILGTYGIPLGYDADGNIVDTSQDDYDDDGSL</sequence>
<proteinExistence type="predicted"/>
<reference evidence="3 4" key="1">
    <citation type="journal article" date="2015" name="Genome Announc.">
        <title>Expanding the biotechnology potential of lactobacilli through comparative genomics of 213 strains and associated genera.</title>
        <authorList>
            <person name="Sun Z."/>
            <person name="Harris H.M."/>
            <person name="McCann A."/>
            <person name="Guo C."/>
            <person name="Argimon S."/>
            <person name="Zhang W."/>
            <person name="Yang X."/>
            <person name="Jeffery I.B."/>
            <person name="Cooney J.C."/>
            <person name="Kagawa T.F."/>
            <person name="Liu W."/>
            <person name="Song Y."/>
            <person name="Salvetti E."/>
            <person name="Wrobel A."/>
            <person name="Rasinkangas P."/>
            <person name="Parkhill J."/>
            <person name="Rea M.C."/>
            <person name="O'Sullivan O."/>
            <person name="Ritari J."/>
            <person name="Douillard F.P."/>
            <person name="Paul Ross R."/>
            <person name="Yang R."/>
            <person name="Briner A.E."/>
            <person name="Felis G.E."/>
            <person name="de Vos W.M."/>
            <person name="Barrangou R."/>
            <person name="Klaenhammer T.R."/>
            <person name="Caufield P.W."/>
            <person name="Cui Y."/>
            <person name="Zhang H."/>
            <person name="O'Toole P.W."/>
        </authorList>
    </citation>
    <scope>NUCLEOTIDE SEQUENCE [LARGE SCALE GENOMIC DNA]</scope>
    <source>
        <strain evidence="1 4">ATCC BAA-66</strain>
        <strain evidence="2 3">DSM 13344</strain>
    </source>
</reference>
<protein>
    <submittedName>
        <fullName evidence="1">Uncharacterized protein</fullName>
    </submittedName>
</protein>
<name>A0A0R2FGQ6_9LACO</name>
<dbReference type="AlphaFoldDB" id="A0A0R2FGQ6"/>
<dbReference type="STRING" id="81857.IV38_GL001967"/>
<accession>A0A0R2FGQ6</accession>
<dbReference type="Proteomes" id="UP000051751">
    <property type="component" value="Unassembled WGS sequence"/>
</dbReference>
<evidence type="ECO:0000313" key="1">
    <source>
        <dbReference type="EMBL" id="KRN27752.1"/>
    </source>
</evidence>
<evidence type="ECO:0000313" key="2">
    <source>
        <dbReference type="EMBL" id="KRN30283.1"/>
    </source>
</evidence>
<evidence type="ECO:0000313" key="4">
    <source>
        <dbReference type="Proteomes" id="UP000051751"/>
    </source>
</evidence>
<dbReference type="Proteomes" id="UP000051645">
    <property type="component" value="Unassembled WGS sequence"/>
</dbReference>
<comment type="caution">
    <text evidence="1">The sequence shown here is derived from an EMBL/GenBank/DDBJ whole genome shotgun (WGS) entry which is preliminary data.</text>
</comment>
<keyword evidence="3" id="KW-1185">Reference proteome</keyword>
<dbReference type="RefSeq" id="WP_057770711.1">
    <property type="nucleotide sequence ID" value="NZ_JQAT01000006.1"/>
</dbReference>
<organism evidence="1 4">
    <name type="scientific">Lactobacillus selangorensis</name>
    <dbReference type="NCBI Taxonomy" id="81857"/>
    <lineage>
        <taxon>Bacteria</taxon>
        <taxon>Bacillati</taxon>
        <taxon>Bacillota</taxon>
        <taxon>Bacilli</taxon>
        <taxon>Lactobacillales</taxon>
        <taxon>Lactobacillaceae</taxon>
        <taxon>Lactobacillus</taxon>
    </lineage>
</organism>
<evidence type="ECO:0000313" key="3">
    <source>
        <dbReference type="Proteomes" id="UP000051645"/>
    </source>
</evidence>
<gene>
    <name evidence="1" type="ORF">IV38_GL001967</name>
    <name evidence="2" type="ORF">IV40_GL001870</name>
</gene>